<evidence type="ECO:0000313" key="4">
    <source>
        <dbReference type="Proteomes" id="UP000606974"/>
    </source>
</evidence>
<feature type="compositionally biased region" description="Low complexity" evidence="1">
    <location>
        <begin position="208"/>
        <end position="236"/>
    </location>
</feature>
<feature type="compositionally biased region" description="Basic and acidic residues" evidence="1">
    <location>
        <begin position="1"/>
        <end position="11"/>
    </location>
</feature>
<feature type="region of interest" description="Disordered" evidence="1">
    <location>
        <begin position="1"/>
        <end position="242"/>
    </location>
</feature>
<feature type="compositionally biased region" description="Low complexity" evidence="1">
    <location>
        <begin position="512"/>
        <end position="534"/>
    </location>
</feature>
<sequence length="690" mass="75760">MDPSTRQERLRMRQRGAGTRQINAVDFGISFDPTPRQSARNTPQPASQRRQSRTPLTARGALRRPSRTPSKGPDPAKNASSLGQNSVQTSAQSRSDIYDGPQEESEPGPRKRRKLSIEQDNAQLITPATSHASTSNLSMDRSSSRRPSATLPIEIAEVAEQSQHEANGKSPGATAGGSPGADKENTVPGNRPEKTPPSVLSRKIPRTGGSSIRSRQSRASRSSSRQSDDVSLLSDVGDVDSGDEVLVAVLEDTDDESLGENPEDVSLMTVQGELPDTTMELVAVLDDTTFNEDEMEYRDVIGPTLLTEGHPETPASRLANIKKKRSSIKTPRQQSGSRRVSHDTLPPSSDTSVQEAQSDLPNPHQAQSTPYAHPASDNSFYQANHEDDDETYLQPTSPEIPTPKTVAKKPARKRKAVTNRRRSSASSSKSSARKEKSTAFPILTHRLTNTSALPTITEAPEPEHEAENSDTEPGQQQQQKSTKFPDRPTPNCVDVLAQFCREDIEAAIDNIGSGSTAATTTTNTTAGGPSNTSSRATQKRKRTALQAFASELKTRLFTLSTAVEHRLSLEARLKQSAREKSEMQARWVEVRRERERVAVRIDEVRRRKEERAKELNGVRELSEMLFRTELEVERGQQQQQEEGDNGLEWKLRTVAEGVSGRVGGGLLEKVREFNGVLERLVGVLDQRANS</sequence>
<dbReference type="AlphaFoldDB" id="A0A8H7E3E1"/>
<protein>
    <recommendedName>
        <fullName evidence="2">Inner kinetochore subunit AME1 domain-containing protein</fullName>
    </recommendedName>
</protein>
<feature type="compositionally biased region" description="Polar residues" evidence="1">
    <location>
        <begin position="328"/>
        <end position="338"/>
    </location>
</feature>
<dbReference type="EMBL" id="JAACFV010000046">
    <property type="protein sequence ID" value="KAF7509079.1"/>
    <property type="molecule type" value="Genomic_DNA"/>
</dbReference>
<evidence type="ECO:0000259" key="2">
    <source>
        <dbReference type="Pfam" id="PF20994"/>
    </source>
</evidence>
<feature type="region of interest" description="Disordered" evidence="1">
    <location>
        <begin position="303"/>
        <end position="490"/>
    </location>
</feature>
<keyword evidence="4" id="KW-1185">Reference proteome</keyword>
<feature type="compositionally biased region" description="Polar residues" evidence="1">
    <location>
        <begin position="118"/>
        <end position="147"/>
    </location>
</feature>
<feature type="compositionally biased region" description="Polar residues" evidence="1">
    <location>
        <begin position="78"/>
        <end position="95"/>
    </location>
</feature>
<comment type="caution">
    <text evidence="3">The sequence shown here is derived from an EMBL/GenBank/DDBJ whole genome shotgun (WGS) entry which is preliminary data.</text>
</comment>
<feature type="compositionally biased region" description="Polar residues" evidence="1">
    <location>
        <begin position="471"/>
        <end position="482"/>
    </location>
</feature>
<accession>A0A8H7E3E1</accession>
<dbReference type="OrthoDB" id="5377952at2759"/>
<evidence type="ECO:0000313" key="3">
    <source>
        <dbReference type="EMBL" id="KAF7509079.1"/>
    </source>
</evidence>
<feature type="region of interest" description="Disordered" evidence="1">
    <location>
        <begin position="511"/>
        <end position="540"/>
    </location>
</feature>
<proteinExistence type="predicted"/>
<dbReference type="Pfam" id="PF20994">
    <property type="entry name" value="CENPU"/>
    <property type="match status" value="1"/>
</dbReference>
<feature type="compositionally biased region" description="Polar residues" evidence="1">
    <location>
        <begin position="35"/>
        <end position="55"/>
    </location>
</feature>
<dbReference type="Proteomes" id="UP000606974">
    <property type="component" value="Unassembled WGS sequence"/>
</dbReference>
<dbReference type="InterPro" id="IPR048743">
    <property type="entry name" value="AME1"/>
</dbReference>
<name>A0A8H7E3E1_9EURO</name>
<gene>
    <name evidence="3" type="ORF">GJ744_008474</name>
</gene>
<feature type="compositionally biased region" description="Polar residues" evidence="1">
    <location>
        <begin position="346"/>
        <end position="382"/>
    </location>
</feature>
<organism evidence="3 4">
    <name type="scientific">Endocarpon pusillum</name>
    <dbReference type="NCBI Taxonomy" id="364733"/>
    <lineage>
        <taxon>Eukaryota</taxon>
        <taxon>Fungi</taxon>
        <taxon>Dikarya</taxon>
        <taxon>Ascomycota</taxon>
        <taxon>Pezizomycotina</taxon>
        <taxon>Eurotiomycetes</taxon>
        <taxon>Chaetothyriomycetidae</taxon>
        <taxon>Verrucariales</taxon>
        <taxon>Verrucariaceae</taxon>
        <taxon>Endocarpon</taxon>
    </lineage>
</organism>
<evidence type="ECO:0000256" key="1">
    <source>
        <dbReference type="SAM" id="MobiDB-lite"/>
    </source>
</evidence>
<feature type="domain" description="Inner kinetochore subunit AME1" evidence="2">
    <location>
        <begin position="493"/>
        <end position="679"/>
    </location>
</feature>
<reference evidence="3" key="1">
    <citation type="submission" date="2020-02" db="EMBL/GenBank/DDBJ databases">
        <authorList>
            <person name="Palmer J.M."/>
        </authorList>
    </citation>
    <scope>NUCLEOTIDE SEQUENCE</scope>
    <source>
        <strain evidence="3">EPUS1.4</strain>
        <tissue evidence="3">Thallus</tissue>
    </source>
</reference>
<feature type="compositionally biased region" description="Basic residues" evidence="1">
    <location>
        <begin position="406"/>
        <end position="423"/>
    </location>
</feature>